<sequence length="65" mass="7557">MEISEQELSQKICDDVTQIEVDLETALKEILEQAGSKIKPEKQEEIKKEMEGTKQVLERFKSRYG</sequence>
<organism evidence="2">
    <name type="scientific">Tolypothrix bouteillei VB521301</name>
    <dbReference type="NCBI Taxonomy" id="1479485"/>
    <lineage>
        <taxon>Bacteria</taxon>
        <taxon>Bacillati</taxon>
        <taxon>Cyanobacteriota</taxon>
        <taxon>Cyanophyceae</taxon>
        <taxon>Nostocales</taxon>
        <taxon>Tolypothrichaceae</taxon>
        <taxon>Tolypothrix</taxon>
    </lineage>
</organism>
<evidence type="ECO:0000313" key="1">
    <source>
        <dbReference type="EMBL" id="KAF3889325.1"/>
    </source>
</evidence>
<name>A0A0C1QNZ2_9CYAN</name>
<dbReference type="EMBL" id="JHEG02000059">
    <property type="protein sequence ID" value="KIE07239.1"/>
    <property type="molecule type" value="Genomic_DNA"/>
</dbReference>
<accession>A0A0C1QNZ2</accession>
<reference evidence="2" key="1">
    <citation type="journal article" date="2015" name="Genome Announc.">
        <title>Draft Genome Sequence of Tolypothrix boutellei Strain VB521301.</title>
        <authorList>
            <person name="Chandrababunaidu M.M."/>
            <person name="Singh D."/>
            <person name="Sen D."/>
            <person name="Bhan S."/>
            <person name="Das S."/>
            <person name="Gupta A."/>
            <person name="Adhikary S.P."/>
            <person name="Tripathy S."/>
        </authorList>
    </citation>
    <scope>NUCLEOTIDE SEQUENCE</scope>
    <source>
        <strain evidence="2">VB521301</strain>
    </source>
</reference>
<reference evidence="1" key="2">
    <citation type="submission" date="2019-11" db="EMBL/GenBank/DDBJ databases">
        <title>Improved Assembly of Tolypothrix boutellei genome.</title>
        <authorList>
            <person name="Sarangi A.N."/>
            <person name="Mukherjee M."/>
            <person name="Ghosh S."/>
            <person name="Singh D."/>
            <person name="Das A."/>
            <person name="Kant S."/>
            <person name="Prusty A."/>
            <person name="Tripathy S."/>
        </authorList>
    </citation>
    <scope>NUCLEOTIDE SEQUENCE</scope>
    <source>
        <strain evidence="1">VB521301</strain>
    </source>
</reference>
<comment type="caution">
    <text evidence="2">The sequence shown here is derived from an EMBL/GenBank/DDBJ whole genome shotgun (WGS) entry which is preliminary data.</text>
</comment>
<evidence type="ECO:0000313" key="2">
    <source>
        <dbReference type="EMBL" id="KIE07239.1"/>
    </source>
</evidence>
<dbReference type="RefSeq" id="WP_038082089.1">
    <property type="nucleotide sequence ID" value="NZ_JHEG04000001.1"/>
</dbReference>
<proteinExistence type="predicted"/>
<keyword evidence="3" id="KW-1185">Reference proteome</keyword>
<evidence type="ECO:0000313" key="3">
    <source>
        <dbReference type="Proteomes" id="UP000029738"/>
    </source>
</evidence>
<dbReference type="AlphaFoldDB" id="A0A0C1QNZ2"/>
<dbReference type="EMBL" id="JHEG04000001">
    <property type="protein sequence ID" value="KAF3889325.1"/>
    <property type="molecule type" value="Genomic_DNA"/>
</dbReference>
<gene>
    <name evidence="2" type="ORF">DA73_0239535</name>
    <name evidence="1" type="ORF">DA73_0400030465</name>
</gene>
<dbReference type="Proteomes" id="UP000029738">
    <property type="component" value="Unassembled WGS sequence"/>
</dbReference>
<protein>
    <submittedName>
        <fullName evidence="2">Uncharacterized protein</fullName>
    </submittedName>
</protein>